<evidence type="ECO:0000313" key="2">
    <source>
        <dbReference type="Proteomes" id="UP000838756"/>
    </source>
</evidence>
<dbReference type="Proteomes" id="UP000838756">
    <property type="component" value="Unassembled WGS sequence"/>
</dbReference>
<gene>
    <name evidence="1" type="primary">jg1683</name>
    <name evidence="1" type="ORF">PAEG_LOCUS12365</name>
</gene>
<comment type="caution">
    <text evidence="1">The sequence shown here is derived from an EMBL/GenBank/DDBJ whole genome shotgun (WGS) entry which is preliminary data.</text>
</comment>
<evidence type="ECO:0000313" key="1">
    <source>
        <dbReference type="EMBL" id="CAH2234543.1"/>
    </source>
</evidence>
<name>A0A8S4RCM3_9NEOP</name>
<protein>
    <submittedName>
        <fullName evidence="1">Jg1683 protein</fullName>
    </submittedName>
</protein>
<proteinExistence type="predicted"/>
<keyword evidence="2" id="KW-1185">Reference proteome</keyword>
<organism evidence="1 2">
    <name type="scientific">Pararge aegeria aegeria</name>
    <dbReference type="NCBI Taxonomy" id="348720"/>
    <lineage>
        <taxon>Eukaryota</taxon>
        <taxon>Metazoa</taxon>
        <taxon>Ecdysozoa</taxon>
        <taxon>Arthropoda</taxon>
        <taxon>Hexapoda</taxon>
        <taxon>Insecta</taxon>
        <taxon>Pterygota</taxon>
        <taxon>Neoptera</taxon>
        <taxon>Endopterygota</taxon>
        <taxon>Lepidoptera</taxon>
        <taxon>Glossata</taxon>
        <taxon>Ditrysia</taxon>
        <taxon>Papilionoidea</taxon>
        <taxon>Nymphalidae</taxon>
        <taxon>Satyrinae</taxon>
        <taxon>Satyrini</taxon>
        <taxon>Parargina</taxon>
        <taxon>Pararge</taxon>
    </lineage>
</organism>
<dbReference type="AlphaFoldDB" id="A0A8S4RCM3"/>
<sequence>MQSKMGADNLFHTATYRNARVVTKNVRSFPQVQTRGNSEIKNSQIAPAGNQTQDIQLKTTALTAAPGSCVQSPDSLNGCQPPIGVGTARTRREERHTLNGGILMWLNPIYSHETIFTHVSDWSSCSGVERPSGIRIQLSPTLLYYYVLRVQQWTVKGDKRLRPQEVSLHRSSLCRTEVYLFLFFFGWTLADNHLRGCYGVTGGVGRARELAMKRAPGLDDIGGT</sequence>
<reference evidence="1" key="1">
    <citation type="submission" date="2022-03" db="EMBL/GenBank/DDBJ databases">
        <authorList>
            <person name="Lindestad O."/>
        </authorList>
    </citation>
    <scope>NUCLEOTIDE SEQUENCE</scope>
</reference>
<dbReference type="EMBL" id="CAKXAJ010025064">
    <property type="protein sequence ID" value="CAH2234543.1"/>
    <property type="molecule type" value="Genomic_DNA"/>
</dbReference>
<accession>A0A8S4RCM3</accession>